<dbReference type="Pfam" id="PF01019">
    <property type="entry name" value="G_glu_transpept"/>
    <property type="match status" value="1"/>
</dbReference>
<dbReference type="Proteomes" id="UP000694918">
    <property type="component" value="Unplaced"/>
</dbReference>
<dbReference type="GO" id="GO:0036374">
    <property type="term" value="F:glutathione hydrolase activity"/>
    <property type="evidence" value="ECO:0007669"/>
    <property type="project" value="InterPro"/>
</dbReference>
<keyword evidence="2" id="KW-1133">Transmembrane helix</keyword>
<feature type="transmembrane region" description="Helical" evidence="2">
    <location>
        <begin position="39"/>
        <end position="58"/>
    </location>
</feature>
<reference evidence="4" key="1">
    <citation type="submission" date="2025-08" db="UniProtKB">
        <authorList>
            <consortium name="RefSeq"/>
        </authorList>
    </citation>
    <scope>IDENTIFICATION</scope>
</reference>
<dbReference type="KEGG" id="peu:105119293"/>
<evidence type="ECO:0000313" key="4">
    <source>
        <dbReference type="RefSeq" id="XP_011015716.1"/>
    </source>
</evidence>
<evidence type="ECO:0000256" key="1">
    <source>
        <dbReference type="PIRSR" id="PIRSR600101-2"/>
    </source>
</evidence>
<keyword evidence="3" id="KW-1185">Reference proteome</keyword>
<accession>A0AAJ6TQJ1</accession>
<protein>
    <submittedName>
        <fullName evidence="4">Gamma-glutamyltranspeptidase 2-like</fullName>
    </submittedName>
</protein>
<feature type="binding site" evidence="1">
    <location>
        <position position="142"/>
    </location>
    <ligand>
        <name>L-glutamate</name>
        <dbReference type="ChEBI" id="CHEBI:29985"/>
    </ligand>
</feature>
<dbReference type="RefSeq" id="XP_011015716.1">
    <property type="nucleotide sequence ID" value="XM_011017414.1"/>
</dbReference>
<dbReference type="InterPro" id="IPR029055">
    <property type="entry name" value="Ntn_hydrolases_N"/>
</dbReference>
<dbReference type="GeneID" id="105119293"/>
<name>A0AAJ6TQJ1_POPEU</name>
<dbReference type="InterPro" id="IPR000101">
    <property type="entry name" value="GGT_peptidase"/>
</dbReference>
<proteinExistence type="predicted"/>
<organism evidence="3 4">
    <name type="scientific">Populus euphratica</name>
    <name type="common">Euphrates poplar</name>
    <dbReference type="NCBI Taxonomy" id="75702"/>
    <lineage>
        <taxon>Eukaryota</taxon>
        <taxon>Viridiplantae</taxon>
        <taxon>Streptophyta</taxon>
        <taxon>Embryophyta</taxon>
        <taxon>Tracheophyta</taxon>
        <taxon>Spermatophyta</taxon>
        <taxon>Magnoliopsida</taxon>
        <taxon>eudicotyledons</taxon>
        <taxon>Gunneridae</taxon>
        <taxon>Pentapetalae</taxon>
        <taxon>rosids</taxon>
        <taxon>fabids</taxon>
        <taxon>Malpighiales</taxon>
        <taxon>Salicaceae</taxon>
        <taxon>Saliceae</taxon>
        <taxon>Populus</taxon>
    </lineage>
</organism>
<keyword evidence="2" id="KW-0812">Transmembrane</keyword>
<dbReference type="SUPFAM" id="SSF56235">
    <property type="entry name" value="N-terminal nucleophile aminohydrolases (Ntn hydrolases)"/>
    <property type="match status" value="1"/>
</dbReference>
<dbReference type="GO" id="GO:0006751">
    <property type="term" value="P:glutathione catabolic process"/>
    <property type="evidence" value="ECO:0007669"/>
    <property type="project" value="InterPro"/>
</dbReference>
<keyword evidence="2" id="KW-0472">Membrane</keyword>
<dbReference type="PANTHER" id="PTHR11686:SF34">
    <property type="entry name" value="GLUTATHIONE HYDROLASE 1-RELATED"/>
    <property type="match status" value="1"/>
</dbReference>
<gene>
    <name evidence="4" type="primary">LOC105119293</name>
</gene>
<dbReference type="GO" id="GO:0005886">
    <property type="term" value="C:plasma membrane"/>
    <property type="evidence" value="ECO:0007669"/>
    <property type="project" value="TreeGrafter"/>
</dbReference>
<dbReference type="AlphaFoldDB" id="A0AAJ6TQJ1"/>
<dbReference type="PANTHER" id="PTHR11686">
    <property type="entry name" value="GAMMA GLUTAMYL TRANSPEPTIDASE"/>
    <property type="match status" value="1"/>
</dbReference>
<sequence length="160" mass="17304">MLYSEQMDQHHPTITCRFNAFNGRRIHCTMRDLSSLPSLWAILLFFFFLLCPATSSLHSRQSGSTKFRHQAVVARHGAVATDDGRCSRIGIDVLREGGHAVDAAVAASLCLGVVSPASSGIGGGAFMIIRLASGELHAYDMRETAPMQASEVLRILTSLS</sequence>
<evidence type="ECO:0000313" key="3">
    <source>
        <dbReference type="Proteomes" id="UP000694918"/>
    </source>
</evidence>
<evidence type="ECO:0000256" key="2">
    <source>
        <dbReference type="SAM" id="Phobius"/>
    </source>
</evidence>